<evidence type="ECO:0000256" key="2">
    <source>
        <dbReference type="ARBA" id="ARBA00022692"/>
    </source>
</evidence>
<reference evidence="8" key="1">
    <citation type="submission" date="2023-06" db="EMBL/GenBank/DDBJ databases">
        <title>Genome-scale phylogeny and comparative genomics of the fungal order Sordariales.</title>
        <authorList>
            <consortium name="Lawrence Berkeley National Laboratory"/>
            <person name="Hensen N."/>
            <person name="Bonometti L."/>
            <person name="Westerberg I."/>
            <person name="Brannstrom I.O."/>
            <person name="Guillou S."/>
            <person name="Cros-Aarteil S."/>
            <person name="Calhoun S."/>
            <person name="Haridas S."/>
            <person name="Kuo A."/>
            <person name="Mondo S."/>
            <person name="Pangilinan J."/>
            <person name="Riley R."/>
            <person name="Labutti K."/>
            <person name="Andreopoulos B."/>
            <person name="Lipzen A."/>
            <person name="Chen C."/>
            <person name="Yanf M."/>
            <person name="Daum C."/>
            <person name="Ng V."/>
            <person name="Clum A."/>
            <person name="Steindorff A."/>
            <person name="Ohm R."/>
            <person name="Martin F."/>
            <person name="Silar P."/>
            <person name="Natvig D."/>
            <person name="Lalanne C."/>
            <person name="Gautier V."/>
            <person name="Ament-Velasquez S.L."/>
            <person name="Kruys A."/>
            <person name="Hutchinson M.I."/>
            <person name="Powell A.J."/>
            <person name="Barry K."/>
            <person name="Miller A.N."/>
            <person name="Grigoriev I.V."/>
            <person name="Debuchy R."/>
            <person name="Gladieux P."/>
            <person name="Thoren M.H."/>
            <person name="Johannesson H."/>
        </authorList>
    </citation>
    <scope>NUCLEOTIDE SEQUENCE</scope>
    <source>
        <strain evidence="8">PSN4</strain>
    </source>
</reference>
<protein>
    <submittedName>
        <fullName evidence="8">Major facilitator superfamily domain-containing protein</fullName>
    </submittedName>
</protein>
<dbReference type="EMBL" id="MU839841">
    <property type="protein sequence ID" value="KAK1751710.1"/>
    <property type="molecule type" value="Genomic_DNA"/>
</dbReference>
<evidence type="ECO:0000313" key="8">
    <source>
        <dbReference type="EMBL" id="KAK1751710.1"/>
    </source>
</evidence>
<evidence type="ECO:0000259" key="7">
    <source>
        <dbReference type="PROSITE" id="PS50850"/>
    </source>
</evidence>
<dbReference type="Pfam" id="PF07690">
    <property type="entry name" value="MFS_1"/>
    <property type="match status" value="1"/>
</dbReference>
<evidence type="ECO:0000256" key="3">
    <source>
        <dbReference type="ARBA" id="ARBA00022989"/>
    </source>
</evidence>
<dbReference type="Proteomes" id="UP001239445">
    <property type="component" value="Unassembled WGS sequence"/>
</dbReference>
<feature type="transmembrane region" description="Helical" evidence="6">
    <location>
        <begin position="385"/>
        <end position="405"/>
    </location>
</feature>
<accession>A0AAJ0F819</accession>
<dbReference type="PANTHER" id="PTHR23507">
    <property type="entry name" value="ZGC:174356"/>
    <property type="match status" value="1"/>
</dbReference>
<evidence type="ECO:0000256" key="1">
    <source>
        <dbReference type="ARBA" id="ARBA00004141"/>
    </source>
</evidence>
<dbReference type="SUPFAM" id="SSF103473">
    <property type="entry name" value="MFS general substrate transporter"/>
    <property type="match status" value="1"/>
</dbReference>
<keyword evidence="3 6" id="KW-1133">Transmembrane helix</keyword>
<dbReference type="InterPro" id="IPR020846">
    <property type="entry name" value="MFS_dom"/>
</dbReference>
<dbReference type="AlphaFoldDB" id="A0AAJ0F819"/>
<dbReference type="GO" id="GO:0022857">
    <property type="term" value="F:transmembrane transporter activity"/>
    <property type="evidence" value="ECO:0007669"/>
    <property type="project" value="InterPro"/>
</dbReference>
<evidence type="ECO:0000256" key="6">
    <source>
        <dbReference type="SAM" id="Phobius"/>
    </source>
</evidence>
<feature type="transmembrane region" description="Helical" evidence="6">
    <location>
        <begin position="104"/>
        <end position="123"/>
    </location>
</feature>
<feature type="compositionally biased region" description="Polar residues" evidence="5">
    <location>
        <begin position="22"/>
        <end position="32"/>
    </location>
</feature>
<keyword evidence="2 6" id="KW-0812">Transmembrane</keyword>
<feature type="transmembrane region" description="Helical" evidence="6">
    <location>
        <begin position="198"/>
        <end position="220"/>
    </location>
</feature>
<feature type="transmembrane region" description="Helical" evidence="6">
    <location>
        <begin position="162"/>
        <end position="186"/>
    </location>
</feature>
<dbReference type="InterPro" id="IPR036259">
    <property type="entry name" value="MFS_trans_sf"/>
</dbReference>
<sequence length="528" mass="55881">MPAAVESECTPLLPSESDPNHESQPNNSSIAGTPYSQTKRLVILAVCYGLLIILGIGGTLCSTPIIDIQEAIICRRFHGPDVDHDDPACKDKDVQGELSFIRGWHVSLTLLTSLIASVPYGAMADRYGRTIVLGLSFLGATLTECFGALVCAMPHIFHPRAIWAGSLFQLVGGGEAILSAMVYTILADISSEAQRATAFFYLGASLMGGALIANPLVFLAMKRGPWFSISIGLSCLAASTVIAFLTPETLSYRQQHAPSHTENNNAAASSPVEADTTAAALKPNPLLQRASAALSQTLHSVRFLFWEHKLVGFLLLSLGLEIFGRSVVLQLMQYASRRFHMSYSEAGLLASVIAFTSLLLLLVVLPGTSQLLLSRLGFSARQKDLRLAQASAALAALGVILQGVARDKVVLVAGIVVAGMGGGYTFMVRGLMTALVDGRETGLLYTSIAFIEALSALVSGPVYAGLFHLGLEWGDEWVGLPFLFAGCVLVTAAVLVGVVSSAMVGKGTAVEEETDEADDVVGSGRLLR</sequence>
<dbReference type="Gene3D" id="1.20.1250.20">
    <property type="entry name" value="MFS general substrate transporter like domains"/>
    <property type="match status" value="1"/>
</dbReference>
<feature type="region of interest" description="Disordered" evidence="5">
    <location>
        <begin position="1"/>
        <end position="32"/>
    </location>
</feature>
<gene>
    <name evidence="8" type="ORF">QBC47DRAFT_390811</name>
</gene>
<feature type="transmembrane region" description="Helical" evidence="6">
    <location>
        <begin position="411"/>
        <end position="431"/>
    </location>
</feature>
<evidence type="ECO:0000313" key="9">
    <source>
        <dbReference type="Proteomes" id="UP001239445"/>
    </source>
</evidence>
<feature type="transmembrane region" description="Helical" evidence="6">
    <location>
        <begin position="130"/>
        <end position="156"/>
    </location>
</feature>
<evidence type="ECO:0000256" key="5">
    <source>
        <dbReference type="SAM" id="MobiDB-lite"/>
    </source>
</evidence>
<keyword evidence="4 6" id="KW-0472">Membrane</keyword>
<evidence type="ECO:0000256" key="4">
    <source>
        <dbReference type="ARBA" id="ARBA00023136"/>
    </source>
</evidence>
<feature type="transmembrane region" description="Helical" evidence="6">
    <location>
        <begin position="41"/>
        <end position="60"/>
    </location>
</feature>
<feature type="transmembrane region" description="Helical" evidence="6">
    <location>
        <begin position="478"/>
        <end position="499"/>
    </location>
</feature>
<feature type="transmembrane region" description="Helical" evidence="6">
    <location>
        <begin position="310"/>
        <end position="328"/>
    </location>
</feature>
<dbReference type="PROSITE" id="PS50850">
    <property type="entry name" value="MFS"/>
    <property type="match status" value="1"/>
</dbReference>
<comment type="subcellular location">
    <subcellularLocation>
        <location evidence="1">Membrane</location>
        <topology evidence="1">Multi-pass membrane protein</topology>
    </subcellularLocation>
</comment>
<comment type="caution">
    <text evidence="8">The sequence shown here is derived from an EMBL/GenBank/DDBJ whole genome shotgun (WGS) entry which is preliminary data.</text>
</comment>
<keyword evidence="9" id="KW-1185">Reference proteome</keyword>
<feature type="domain" description="Major facilitator superfamily (MFS) profile" evidence="7">
    <location>
        <begin position="50"/>
        <end position="504"/>
    </location>
</feature>
<name>A0AAJ0F819_9PEZI</name>
<feature type="transmembrane region" description="Helical" evidence="6">
    <location>
        <begin position="226"/>
        <end position="245"/>
    </location>
</feature>
<dbReference type="GO" id="GO:0016020">
    <property type="term" value="C:membrane"/>
    <property type="evidence" value="ECO:0007669"/>
    <property type="project" value="UniProtKB-SubCell"/>
</dbReference>
<proteinExistence type="predicted"/>
<organism evidence="8 9">
    <name type="scientific">Echria macrotheca</name>
    <dbReference type="NCBI Taxonomy" id="438768"/>
    <lineage>
        <taxon>Eukaryota</taxon>
        <taxon>Fungi</taxon>
        <taxon>Dikarya</taxon>
        <taxon>Ascomycota</taxon>
        <taxon>Pezizomycotina</taxon>
        <taxon>Sordariomycetes</taxon>
        <taxon>Sordariomycetidae</taxon>
        <taxon>Sordariales</taxon>
        <taxon>Schizotheciaceae</taxon>
        <taxon>Echria</taxon>
    </lineage>
</organism>
<feature type="transmembrane region" description="Helical" evidence="6">
    <location>
        <begin position="348"/>
        <end position="373"/>
    </location>
</feature>
<dbReference type="InterPro" id="IPR011701">
    <property type="entry name" value="MFS"/>
</dbReference>
<feature type="transmembrane region" description="Helical" evidence="6">
    <location>
        <begin position="443"/>
        <end position="466"/>
    </location>
</feature>
<dbReference type="PANTHER" id="PTHR23507:SF1">
    <property type="entry name" value="FI18259P1-RELATED"/>
    <property type="match status" value="1"/>
</dbReference>